<reference evidence="2" key="1">
    <citation type="journal article" date="2019" name="Sci. Rep.">
        <title>Draft genome of Tanacetum cinerariifolium, the natural source of mosquito coil.</title>
        <authorList>
            <person name="Yamashiro T."/>
            <person name="Shiraishi A."/>
            <person name="Satake H."/>
            <person name="Nakayama K."/>
        </authorList>
    </citation>
    <scope>NUCLEOTIDE SEQUENCE</scope>
</reference>
<dbReference type="AlphaFoldDB" id="A0A6L2MD20"/>
<organism evidence="2">
    <name type="scientific">Tanacetum cinerariifolium</name>
    <name type="common">Dalmatian daisy</name>
    <name type="synonym">Chrysanthemum cinerariifolium</name>
    <dbReference type="NCBI Taxonomy" id="118510"/>
    <lineage>
        <taxon>Eukaryota</taxon>
        <taxon>Viridiplantae</taxon>
        <taxon>Streptophyta</taxon>
        <taxon>Embryophyta</taxon>
        <taxon>Tracheophyta</taxon>
        <taxon>Spermatophyta</taxon>
        <taxon>Magnoliopsida</taxon>
        <taxon>eudicotyledons</taxon>
        <taxon>Gunneridae</taxon>
        <taxon>Pentapetalae</taxon>
        <taxon>asterids</taxon>
        <taxon>campanulids</taxon>
        <taxon>Asterales</taxon>
        <taxon>Asteraceae</taxon>
        <taxon>Asteroideae</taxon>
        <taxon>Anthemideae</taxon>
        <taxon>Anthemidinae</taxon>
        <taxon>Tanacetum</taxon>
    </lineage>
</organism>
<name>A0A6L2MD20_TANCI</name>
<feature type="compositionally biased region" description="Basic and acidic residues" evidence="1">
    <location>
        <begin position="59"/>
        <end position="71"/>
    </location>
</feature>
<evidence type="ECO:0000313" key="2">
    <source>
        <dbReference type="EMBL" id="GEU70394.1"/>
    </source>
</evidence>
<keyword evidence="2" id="KW-0808">Transferase</keyword>
<sequence length="250" mass="28527">MIRTPYRLRVLVETPPIQEGPKSPRSILEVDSKEDPEEDLEEDPKEDPKEEEIELDLESTSRSEAKPKELEDTCASDLQNIIPQIVTQVTISVNNANANCGNGNGRNENDGNDGCSYKEFLAYKPRDFNRKGGAIVLTRWIEKMESVMDNSGCDCNQKVKYATSLFINMALTWWNTQVQARGRKAAIGMTREEFKALIVEEFCPNVGHCQKVVRRGRRLRRQASKEAREMIIRELKVGKRFMAVAPHRNE</sequence>
<gene>
    <name evidence="2" type="ORF">Tci_042372</name>
</gene>
<accession>A0A6L2MD20</accession>
<protein>
    <submittedName>
        <fullName evidence="2">Reverse transcriptase domain-containing protein</fullName>
    </submittedName>
</protein>
<comment type="caution">
    <text evidence="2">The sequence shown here is derived from an EMBL/GenBank/DDBJ whole genome shotgun (WGS) entry which is preliminary data.</text>
</comment>
<feature type="region of interest" description="Disordered" evidence="1">
    <location>
        <begin position="13"/>
        <end position="72"/>
    </location>
</feature>
<feature type="compositionally biased region" description="Acidic residues" evidence="1">
    <location>
        <begin position="34"/>
        <end position="57"/>
    </location>
</feature>
<evidence type="ECO:0000256" key="1">
    <source>
        <dbReference type="SAM" id="MobiDB-lite"/>
    </source>
</evidence>
<keyword evidence="2" id="KW-0548">Nucleotidyltransferase</keyword>
<dbReference type="GO" id="GO:0003964">
    <property type="term" value="F:RNA-directed DNA polymerase activity"/>
    <property type="evidence" value="ECO:0007669"/>
    <property type="project" value="UniProtKB-KW"/>
</dbReference>
<keyword evidence="2" id="KW-0695">RNA-directed DNA polymerase</keyword>
<proteinExistence type="predicted"/>
<dbReference type="EMBL" id="BKCJ010006103">
    <property type="protein sequence ID" value="GEU70394.1"/>
    <property type="molecule type" value="Genomic_DNA"/>
</dbReference>